<comment type="similarity">
    <text evidence="2">Belongs to the oxygen-dependent FAD-linked oxidoreductase family.</text>
</comment>
<evidence type="ECO:0000259" key="7">
    <source>
        <dbReference type="PROSITE" id="PS51387"/>
    </source>
</evidence>
<gene>
    <name evidence="8" type="ORF">CC86DRAFT_280791</name>
</gene>
<evidence type="ECO:0000256" key="3">
    <source>
        <dbReference type="ARBA" id="ARBA00022630"/>
    </source>
</evidence>
<dbReference type="InterPro" id="IPR006094">
    <property type="entry name" value="Oxid_FAD_bind_N"/>
</dbReference>
<dbReference type="AlphaFoldDB" id="A0A6A7AHF6"/>
<dbReference type="Pfam" id="PF08031">
    <property type="entry name" value="BBE"/>
    <property type="match status" value="1"/>
</dbReference>
<dbReference type="Gene3D" id="3.40.462.20">
    <property type="match status" value="1"/>
</dbReference>
<protein>
    <submittedName>
        <fullName evidence="8">FAD-binding domain-containing protein</fullName>
    </submittedName>
</protein>
<reference evidence="8" key="1">
    <citation type="journal article" date="2020" name="Stud. Mycol.">
        <title>101 Dothideomycetes genomes: a test case for predicting lifestyles and emergence of pathogens.</title>
        <authorList>
            <person name="Haridas S."/>
            <person name="Albert R."/>
            <person name="Binder M."/>
            <person name="Bloem J."/>
            <person name="Labutti K."/>
            <person name="Salamov A."/>
            <person name="Andreopoulos B."/>
            <person name="Baker S."/>
            <person name="Barry K."/>
            <person name="Bills G."/>
            <person name="Bluhm B."/>
            <person name="Cannon C."/>
            <person name="Castanera R."/>
            <person name="Culley D."/>
            <person name="Daum C."/>
            <person name="Ezra D."/>
            <person name="Gonzalez J."/>
            <person name="Henrissat B."/>
            <person name="Kuo A."/>
            <person name="Liang C."/>
            <person name="Lipzen A."/>
            <person name="Lutzoni F."/>
            <person name="Magnuson J."/>
            <person name="Mondo S."/>
            <person name="Nolan M."/>
            <person name="Ohm R."/>
            <person name="Pangilinan J."/>
            <person name="Park H.-J."/>
            <person name="Ramirez L."/>
            <person name="Alfaro M."/>
            <person name="Sun H."/>
            <person name="Tritt A."/>
            <person name="Yoshinaga Y."/>
            <person name="Zwiers L.-H."/>
            <person name="Turgeon B."/>
            <person name="Goodwin S."/>
            <person name="Spatafora J."/>
            <person name="Crous P."/>
            <person name="Grigoriev I."/>
        </authorList>
    </citation>
    <scope>NUCLEOTIDE SEQUENCE</scope>
    <source>
        <strain evidence="8">CBS 113818</strain>
    </source>
</reference>
<evidence type="ECO:0000256" key="4">
    <source>
        <dbReference type="ARBA" id="ARBA00022827"/>
    </source>
</evidence>
<dbReference type="Proteomes" id="UP000799424">
    <property type="component" value="Unassembled WGS sequence"/>
</dbReference>
<evidence type="ECO:0000256" key="5">
    <source>
        <dbReference type="ARBA" id="ARBA00023002"/>
    </source>
</evidence>
<keyword evidence="3" id="KW-0285">Flavoprotein</keyword>
<feature type="signal peptide" evidence="6">
    <location>
        <begin position="1"/>
        <end position="21"/>
    </location>
</feature>
<dbReference type="SUPFAM" id="SSF56176">
    <property type="entry name" value="FAD-binding/transporter-associated domain-like"/>
    <property type="match status" value="1"/>
</dbReference>
<keyword evidence="9" id="KW-1185">Reference proteome</keyword>
<keyword evidence="4" id="KW-0274">FAD</keyword>
<proteinExistence type="inferred from homology"/>
<dbReference type="PANTHER" id="PTHR42973">
    <property type="entry name" value="BINDING OXIDOREDUCTASE, PUTATIVE (AFU_ORTHOLOGUE AFUA_1G17690)-RELATED"/>
    <property type="match status" value="1"/>
</dbReference>
<sequence>MAALFLQLLSILPFLVVLSSAAPLDATSSPVIQVFDALQRSDAGLSPQTLITLRGSNGSAPATIQRWTLHDAPTFALYTRPATAADVRIIVRTATQYQAPLLAIGGSHGFSSTLGKLDDGIALDLSALKQVKVDTSANTVIVGGSVTFGELLAPVAAAGREIQTGLLPCVGAVGATLGGGIGRYAGLHGLVLDALQSVRLVTATGDLVTVSRTSNPELFWGLRGAGFNFGIVVEAVYAVYPVTAPQVMNADFLIPLSQSAAVVRFFKLYESKMPAELSIVAAVANSPQFGGAAILLNIVYVGALEVGSTYIQSLLDTTKPTLHNVTSIPWDQVSTKSFFASATSSCVRGANRNVYGAGVRNIDVPTFDDFFAKIGSFYQQYPGAAGTVFFIERFATQAVQVVSDDTTAYPHRDINTHLLFNYAYEDPSLESDVNKFAKELRQSFDSASGFDTPKVYVNYGHGDESQETLFGQRKLTRLRALKKRFDSRGVFSFYHPL</sequence>
<dbReference type="InterPro" id="IPR050416">
    <property type="entry name" value="FAD-linked_Oxidoreductase"/>
</dbReference>
<evidence type="ECO:0000313" key="8">
    <source>
        <dbReference type="EMBL" id="KAF2832646.1"/>
    </source>
</evidence>
<dbReference type="Pfam" id="PF01565">
    <property type="entry name" value="FAD_binding_4"/>
    <property type="match status" value="1"/>
</dbReference>
<dbReference type="PROSITE" id="PS51387">
    <property type="entry name" value="FAD_PCMH"/>
    <property type="match status" value="1"/>
</dbReference>
<dbReference type="OrthoDB" id="415825at2759"/>
<dbReference type="GO" id="GO:0016491">
    <property type="term" value="F:oxidoreductase activity"/>
    <property type="evidence" value="ECO:0007669"/>
    <property type="project" value="UniProtKB-KW"/>
</dbReference>
<accession>A0A6A7AHF6</accession>
<evidence type="ECO:0000256" key="2">
    <source>
        <dbReference type="ARBA" id="ARBA00005466"/>
    </source>
</evidence>
<evidence type="ECO:0000313" key="9">
    <source>
        <dbReference type="Proteomes" id="UP000799424"/>
    </source>
</evidence>
<keyword evidence="6" id="KW-0732">Signal</keyword>
<dbReference type="InterPro" id="IPR016169">
    <property type="entry name" value="FAD-bd_PCMH_sub2"/>
</dbReference>
<comment type="cofactor">
    <cofactor evidence="1">
        <name>FAD</name>
        <dbReference type="ChEBI" id="CHEBI:57692"/>
    </cofactor>
</comment>
<dbReference type="InterPro" id="IPR016166">
    <property type="entry name" value="FAD-bd_PCMH"/>
</dbReference>
<feature type="chain" id="PRO_5025588520" evidence="6">
    <location>
        <begin position="22"/>
        <end position="497"/>
    </location>
</feature>
<dbReference type="InterPro" id="IPR036318">
    <property type="entry name" value="FAD-bd_PCMH-like_sf"/>
</dbReference>
<dbReference type="InterPro" id="IPR012951">
    <property type="entry name" value="BBE"/>
</dbReference>
<name>A0A6A7AHF6_9PLEO</name>
<dbReference type="EMBL" id="MU006217">
    <property type="protein sequence ID" value="KAF2832646.1"/>
    <property type="molecule type" value="Genomic_DNA"/>
</dbReference>
<evidence type="ECO:0000256" key="6">
    <source>
        <dbReference type="SAM" id="SignalP"/>
    </source>
</evidence>
<dbReference type="GO" id="GO:0071949">
    <property type="term" value="F:FAD binding"/>
    <property type="evidence" value="ECO:0007669"/>
    <property type="project" value="InterPro"/>
</dbReference>
<feature type="domain" description="FAD-binding PCMH-type" evidence="7">
    <location>
        <begin position="70"/>
        <end position="242"/>
    </location>
</feature>
<organism evidence="8 9">
    <name type="scientific">Ophiobolus disseminans</name>
    <dbReference type="NCBI Taxonomy" id="1469910"/>
    <lineage>
        <taxon>Eukaryota</taxon>
        <taxon>Fungi</taxon>
        <taxon>Dikarya</taxon>
        <taxon>Ascomycota</taxon>
        <taxon>Pezizomycotina</taxon>
        <taxon>Dothideomycetes</taxon>
        <taxon>Pleosporomycetidae</taxon>
        <taxon>Pleosporales</taxon>
        <taxon>Pleosporineae</taxon>
        <taxon>Phaeosphaeriaceae</taxon>
        <taxon>Ophiobolus</taxon>
    </lineage>
</organism>
<evidence type="ECO:0000256" key="1">
    <source>
        <dbReference type="ARBA" id="ARBA00001974"/>
    </source>
</evidence>
<dbReference type="Gene3D" id="3.30.465.10">
    <property type="match status" value="1"/>
</dbReference>
<dbReference type="PANTHER" id="PTHR42973:SF9">
    <property type="entry name" value="FAD-BINDING PCMH-TYPE DOMAIN-CONTAINING PROTEIN-RELATED"/>
    <property type="match status" value="1"/>
</dbReference>
<keyword evidence="5" id="KW-0560">Oxidoreductase</keyword>